<proteinExistence type="predicted"/>
<dbReference type="AlphaFoldDB" id="A0A433ZXD5"/>
<organism evidence="1 2">
    <name type="scientific">Morganella morganii</name>
    <name type="common">Proteus morganii</name>
    <dbReference type="NCBI Taxonomy" id="582"/>
    <lineage>
        <taxon>Bacteria</taxon>
        <taxon>Pseudomonadati</taxon>
        <taxon>Pseudomonadota</taxon>
        <taxon>Gammaproteobacteria</taxon>
        <taxon>Enterobacterales</taxon>
        <taxon>Morganellaceae</taxon>
        <taxon>Morganella</taxon>
    </lineage>
</organism>
<protein>
    <submittedName>
        <fullName evidence="1">Uncharacterized protein</fullName>
    </submittedName>
</protein>
<dbReference type="Proteomes" id="UP000286908">
    <property type="component" value="Unassembled WGS sequence"/>
</dbReference>
<evidence type="ECO:0000313" key="1">
    <source>
        <dbReference type="EMBL" id="RUT66767.1"/>
    </source>
</evidence>
<sequence length="150" mass="17033">MARKVKLTMVDKGELGHIYPQTVVYNVGKRNYLLAEDEEGNYLIKPVYENGTLGENIVSKKFGCYYDIIQAAYDDVTATTYICAVSLAGKTMEVYATTTLGLVSRFEFDYVIDDRKTFNFFFIEGRLYVYQGGEDANGKYTVTSIRVTEE</sequence>
<gene>
    <name evidence="1" type="ORF">CKG00_10515</name>
</gene>
<dbReference type="OrthoDB" id="6458216at2"/>
<evidence type="ECO:0000313" key="2">
    <source>
        <dbReference type="Proteomes" id="UP000286908"/>
    </source>
</evidence>
<comment type="caution">
    <text evidence="1">The sequence shown here is derived from an EMBL/GenBank/DDBJ whole genome shotgun (WGS) entry which is preliminary data.</text>
</comment>
<reference evidence="1 2" key="1">
    <citation type="submission" date="2017-08" db="EMBL/GenBank/DDBJ databases">
        <title>Draft genome sequence of pheromone producing symbiont Morganella morganii, of the female New Zealand grass grub Costelytra giveni.</title>
        <authorList>
            <person name="Laugraud A."/>
            <person name="Young S.D."/>
            <person name="Hurst M.H."/>
        </authorList>
    </citation>
    <scope>NUCLEOTIDE SEQUENCE [LARGE SCALE GENOMIC DNA]</scope>
    <source>
        <strain evidence="1 2">MMsCG</strain>
    </source>
</reference>
<dbReference type="EMBL" id="NRQY01000001">
    <property type="protein sequence ID" value="RUT66767.1"/>
    <property type="molecule type" value="Genomic_DNA"/>
</dbReference>
<name>A0A433ZXD5_MORMO</name>
<accession>A0A433ZXD5</accession>